<dbReference type="NCBIfam" id="TIGR02779">
    <property type="entry name" value="NHEJ_ligase_lig"/>
    <property type="match status" value="1"/>
</dbReference>
<gene>
    <name evidence="6" type="ORF">GCM10007096_40680</name>
</gene>
<dbReference type="PANTHER" id="PTHR45674">
    <property type="entry name" value="DNA LIGASE 1/3 FAMILY MEMBER"/>
    <property type="match status" value="1"/>
</dbReference>
<dbReference type="Gene3D" id="2.40.50.140">
    <property type="entry name" value="Nucleic acid-binding proteins"/>
    <property type="match status" value="1"/>
</dbReference>
<evidence type="ECO:0000256" key="2">
    <source>
        <dbReference type="ARBA" id="ARBA00012727"/>
    </source>
</evidence>
<dbReference type="InterPro" id="IPR050191">
    <property type="entry name" value="ATP-dep_DNA_ligase"/>
</dbReference>
<comment type="catalytic activity">
    <reaction evidence="4">
        <text>ATP + (deoxyribonucleotide)n-3'-hydroxyl + 5'-phospho-(deoxyribonucleotide)m = (deoxyribonucleotide)n+m + AMP + diphosphate.</text>
        <dbReference type="EC" id="6.5.1.1"/>
    </reaction>
</comment>
<keyword evidence="7" id="KW-1185">Reference proteome</keyword>
<dbReference type="PROSITE" id="PS50160">
    <property type="entry name" value="DNA_LIGASE_A3"/>
    <property type="match status" value="1"/>
</dbReference>
<dbReference type="EMBL" id="BMFV01000051">
    <property type="protein sequence ID" value="GGH88409.1"/>
    <property type="molecule type" value="Genomic_DNA"/>
</dbReference>
<comment type="similarity">
    <text evidence="1">Belongs to the ATP-dependent DNA ligase family.</text>
</comment>
<dbReference type="InterPro" id="IPR016059">
    <property type="entry name" value="DNA_ligase_ATP-dep_CS"/>
</dbReference>
<evidence type="ECO:0000313" key="7">
    <source>
        <dbReference type="Proteomes" id="UP000656813"/>
    </source>
</evidence>
<dbReference type="Pfam" id="PF04679">
    <property type="entry name" value="DNA_ligase_A_C"/>
    <property type="match status" value="1"/>
</dbReference>
<dbReference type="CDD" id="cd07971">
    <property type="entry name" value="OBF_DNA_ligase_LigD"/>
    <property type="match status" value="1"/>
</dbReference>
<dbReference type="CDD" id="cd07906">
    <property type="entry name" value="Adenylation_DNA_ligase_LigD_LigC"/>
    <property type="match status" value="1"/>
</dbReference>
<evidence type="ECO:0000256" key="1">
    <source>
        <dbReference type="ARBA" id="ARBA00007572"/>
    </source>
</evidence>
<dbReference type="AlphaFoldDB" id="A0A8J3EPC3"/>
<dbReference type="SUPFAM" id="SSF50249">
    <property type="entry name" value="Nucleic acid-binding proteins"/>
    <property type="match status" value="1"/>
</dbReference>
<protein>
    <recommendedName>
        <fullName evidence="2">DNA ligase (ATP)</fullName>
        <ecNumber evidence="2">6.5.1.1</ecNumber>
    </recommendedName>
</protein>
<accession>A0A8J3EPC3</accession>
<dbReference type="EC" id="6.5.1.1" evidence="2"/>
<evidence type="ECO:0000313" key="6">
    <source>
        <dbReference type="EMBL" id="GGH88409.1"/>
    </source>
</evidence>
<name>A0A8J3EPC3_9BACL</name>
<evidence type="ECO:0000256" key="3">
    <source>
        <dbReference type="ARBA" id="ARBA00022598"/>
    </source>
</evidence>
<keyword evidence="3 6" id="KW-0436">Ligase</keyword>
<evidence type="ECO:0000256" key="4">
    <source>
        <dbReference type="ARBA" id="ARBA00034003"/>
    </source>
</evidence>
<sequence length="316" mass="36909">MLEPIKPMEPIIAKAIPHGEEWLAQIKWDGVRILTYYDGGNVRLFNRKKNERTAHYPELLDINRYCLADSIILDGEMIALGEDGKPSFHEVMRRDGLRNLEKVKFVKQTVSICYMIFDCLYLNGEWITQRPLEERNQLLIDYIKPNEHIQRVTSYENGEPLFSVMEKENMEGIVMKRKQSFYHIGEKQEWLKIKNYKDLIAVIGGFTLNQGIVNALLIGLYDDDGNLHYIGHAGTGKLTQSEWRELTQKLKAIEMAESPFHHRVEREKEAHWVKQKYTVKITYAEWSLGRALRQPSIQGLTETPPRECVFEQGMQR</sequence>
<dbReference type="InterPro" id="IPR012309">
    <property type="entry name" value="DNA_ligase_ATP-dep_C"/>
</dbReference>
<dbReference type="GO" id="GO:0003910">
    <property type="term" value="F:DNA ligase (ATP) activity"/>
    <property type="evidence" value="ECO:0007669"/>
    <property type="project" value="UniProtKB-EC"/>
</dbReference>
<dbReference type="Proteomes" id="UP000656813">
    <property type="component" value="Unassembled WGS sequence"/>
</dbReference>
<comment type="caution">
    <text evidence="6">The sequence shown here is derived from an EMBL/GenBank/DDBJ whole genome shotgun (WGS) entry which is preliminary data.</text>
</comment>
<reference evidence="6" key="1">
    <citation type="journal article" date="2014" name="Int. J. Syst. Evol. Microbiol.">
        <title>Complete genome sequence of Corynebacterium casei LMG S-19264T (=DSM 44701T), isolated from a smear-ripened cheese.</title>
        <authorList>
            <consortium name="US DOE Joint Genome Institute (JGI-PGF)"/>
            <person name="Walter F."/>
            <person name="Albersmeier A."/>
            <person name="Kalinowski J."/>
            <person name="Ruckert C."/>
        </authorList>
    </citation>
    <scope>NUCLEOTIDE SEQUENCE</scope>
    <source>
        <strain evidence="6">CGMCC 1.12777</strain>
    </source>
</reference>
<dbReference type="PROSITE" id="PS00697">
    <property type="entry name" value="DNA_LIGASE_A1"/>
    <property type="match status" value="1"/>
</dbReference>
<dbReference type="PANTHER" id="PTHR45674:SF4">
    <property type="entry name" value="DNA LIGASE 1"/>
    <property type="match status" value="1"/>
</dbReference>
<proteinExistence type="inferred from homology"/>
<evidence type="ECO:0000259" key="5">
    <source>
        <dbReference type="PROSITE" id="PS50160"/>
    </source>
</evidence>
<dbReference type="InterPro" id="IPR012310">
    <property type="entry name" value="DNA_ligase_ATP-dep_cent"/>
</dbReference>
<dbReference type="GO" id="GO:0006310">
    <property type="term" value="P:DNA recombination"/>
    <property type="evidence" value="ECO:0007669"/>
    <property type="project" value="InterPro"/>
</dbReference>
<dbReference type="InterPro" id="IPR012340">
    <property type="entry name" value="NA-bd_OB-fold"/>
</dbReference>
<organism evidence="6 7">
    <name type="scientific">Pullulanibacillus pueri</name>
    <dbReference type="NCBI Taxonomy" id="1437324"/>
    <lineage>
        <taxon>Bacteria</taxon>
        <taxon>Bacillati</taxon>
        <taxon>Bacillota</taxon>
        <taxon>Bacilli</taxon>
        <taxon>Bacillales</taxon>
        <taxon>Sporolactobacillaceae</taxon>
        <taxon>Pullulanibacillus</taxon>
    </lineage>
</organism>
<dbReference type="Gene3D" id="3.30.470.30">
    <property type="entry name" value="DNA ligase/mRNA capping enzyme"/>
    <property type="match status" value="1"/>
</dbReference>
<dbReference type="GO" id="GO:0006281">
    <property type="term" value="P:DNA repair"/>
    <property type="evidence" value="ECO:0007669"/>
    <property type="project" value="InterPro"/>
</dbReference>
<dbReference type="RefSeq" id="WP_188499221.1">
    <property type="nucleotide sequence ID" value="NZ_BMFV01000051.1"/>
</dbReference>
<feature type="domain" description="ATP-dependent DNA ligase family profile" evidence="5">
    <location>
        <begin position="105"/>
        <end position="194"/>
    </location>
</feature>
<dbReference type="Pfam" id="PF01068">
    <property type="entry name" value="DNA_ligase_A_M"/>
    <property type="match status" value="1"/>
</dbReference>
<dbReference type="SUPFAM" id="SSF56091">
    <property type="entry name" value="DNA ligase/mRNA capping enzyme, catalytic domain"/>
    <property type="match status" value="1"/>
</dbReference>
<dbReference type="InterPro" id="IPR014146">
    <property type="entry name" value="LigD_ligase_dom"/>
</dbReference>
<reference evidence="6" key="2">
    <citation type="submission" date="2020-09" db="EMBL/GenBank/DDBJ databases">
        <authorList>
            <person name="Sun Q."/>
            <person name="Zhou Y."/>
        </authorList>
    </citation>
    <scope>NUCLEOTIDE SEQUENCE</scope>
    <source>
        <strain evidence="6">CGMCC 1.12777</strain>
    </source>
</reference>
<dbReference type="GO" id="GO:0005524">
    <property type="term" value="F:ATP binding"/>
    <property type="evidence" value="ECO:0007669"/>
    <property type="project" value="InterPro"/>
</dbReference>